<name>A0A7J3M1H7_ARCFL</name>
<dbReference type="InterPro" id="IPR036280">
    <property type="entry name" value="Multihaem_cyt_sf"/>
</dbReference>
<gene>
    <name evidence="1" type="ORF">ENT52_04115</name>
</gene>
<organism evidence="1">
    <name type="scientific">Archaeoglobus fulgidus</name>
    <dbReference type="NCBI Taxonomy" id="2234"/>
    <lineage>
        <taxon>Archaea</taxon>
        <taxon>Methanobacteriati</taxon>
        <taxon>Methanobacteriota</taxon>
        <taxon>Archaeoglobi</taxon>
        <taxon>Archaeoglobales</taxon>
        <taxon>Archaeoglobaceae</taxon>
        <taxon>Archaeoglobus</taxon>
    </lineage>
</organism>
<comment type="caution">
    <text evidence="1">The sequence shown here is derived from an EMBL/GenBank/DDBJ whole genome shotgun (WGS) entry which is preliminary data.</text>
</comment>
<accession>A0A7J3M1H7</accession>
<evidence type="ECO:0000313" key="1">
    <source>
        <dbReference type="EMBL" id="HGT82892.1"/>
    </source>
</evidence>
<sequence length="133" mass="14755">MRKAVKIIPIVVGLLLFFSPISAKNSTTTYSCDTCHKHANLYSSHLEGGKYCARCHGEIHELHTFSCETCHVKKPLTILCHAAPSDVQILTPPPEKNAVCENCHINIVEVHNSDCQSCHVEDVNKIHAKANLR</sequence>
<proteinExistence type="predicted"/>
<reference evidence="1" key="1">
    <citation type="journal article" date="2020" name="mSystems">
        <title>Genome- and Community-Level Interaction Insights into Carbon Utilization and Element Cycling Functions of Hydrothermarchaeota in Hydrothermal Sediment.</title>
        <authorList>
            <person name="Zhou Z."/>
            <person name="Liu Y."/>
            <person name="Xu W."/>
            <person name="Pan J."/>
            <person name="Luo Z.H."/>
            <person name="Li M."/>
        </authorList>
    </citation>
    <scope>NUCLEOTIDE SEQUENCE [LARGE SCALE GENOMIC DNA]</scope>
    <source>
        <strain evidence="1">SpSt-587</strain>
    </source>
</reference>
<dbReference type="EMBL" id="DSYZ01000085">
    <property type="protein sequence ID" value="HGT82892.1"/>
    <property type="molecule type" value="Genomic_DNA"/>
</dbReference>
<dbReference type="SUPFAM" id="SSF48695">
    <property type="entry name" value="Multiheme cytochromes"/>
    <property type="match status" value="1"/>
</dbReference>
<protein>
    <submittedName>
        <fullName evidence="1">Uncharacterized protein</fullName>
    </submittedName>
</protein>
<dbReference type="AlphaFoldDB" id="A0A7J3M1H7"/>